<name>A0A1F6DKK9_9BACT</name>
<keyword evidence="1" id="KW-0472">Membrane</keyword>
<dbReference type="STRING" id="1798495.A3C19_00025"/>
<accession>A0A1F6DKK9</accession>
<sequence>MMYIAAAVLVVLWLVGLLMSYTMGGWIHVLLAVAVILVLVKLFGGQGQGGGQNMQNPTQ</sequence>
<comment type="caution">
    <text evidence="2">The sequence shown here is derived from an EMBL/GenBank/DDBJ whole genome shotgun (WGS) entry which is preliminary data.</text>
</comment>
<reference evidence="2 3" key="1">
    <citation type="journal article" date="2016" name="Nat. Commun.">
        <title>Thousands of microbial genomes shed light on interconnected biogeochemical processes in an aquifer system.</title>
        <authorList>
            <person name="Anantharaman K."/>
            <person name="Brown C.T."/>
            <person name="Hug L.A."/>
            <person name="Sharon I."/>
            <person name="Castelle C.J."/>
            <person name="Probst A.J."/>
            <person name="Thomas B.C."/>
            <person name="Singh A."/>
            <person name="Wilkins M.J."/>
            <person name="Karaoz U."/>
            <person name="Brodie E.L."/>
            <person name="Williams K.H."/>
            <person name="Hubbard S.S."/>
            <person name="Banfield J.F."/>
        </authorList>
    </citation>
    <scope>NUCLEOTIDE SEQUENCE [LARGE SCALE GENOMIC DNA]</scope>
</reference>
<dbReference type="AlphaFoldDB" id="A0A1F6DKK9"/>
<evidence type="ECO:0000313" key="2">
    <source>
        <dbReference type="EMBL" id="OGG61958.1"/>
    </source>
</evidence>
<dbReference type="Pfam" id="PF18919">
    <property type="entry name" value="DUF5670"/>
    <property type="match status" value="1"/>
</dbReference>
<evidence type="ECO:0000256" key="1">
    <source>
        <dbReference type="SAM" id="Phobius"/>
    </source>
</evidence>
<gene>
    <name evidence="2" type="ORF">A3C19_00025</name>
</gene>
<feature type="transmembrane region" description="Helical" evidence="1">
    <location>
        <begin position="26"/>
        <end position="44"/>
    </location>
</feature>
<keyword evidence="1" id="KW-0812">Transmembrane</keyword>
<organism evidence="2 3">
    <name type="scientific">Candidatus Kaiserbacteria bacterium RIFCSPHIGHO2_02_FULL_54_22</name>
    <dbReference type="NCBI Taxonomy" id="1798495"/>
    <lineage>
        <taxon>Bacteria</taxon>
        <taxon>Candidatus Kaiseribacteriota</taxon>
    </lineage>
</organism>
<protein>
    <recommendedName>
        <fullName evidence="4">Lmo0937 family membrane protein</fullName>
    </recommendedName>
</protein>
<keyword evidence="1" id="KW-1133">Transmembrane helix</keyword>
<dbReference type="NCBIfam" id="NF033488">
    <property type="entry name" value="lmo0937_fam_TM"/>
    <property type="match status" value="1"/>
</dbReference>
<evidence type="ECO:0000313" key="3">
    <source>
        <dbReference type="Proteomes" id="UP000178532"/>
    </source>
</evidence>
<dbReference type="Proteomes" id="UP000178532">
    <property type="component" value="Unassembled WGS sequence"/>
</dbReference>
<dbReference type="EMBL" id="MFLI01000016">
    <property type="protein sequence ID" value="OGG61958.1"/>
    <property type="molecule type" value="Genomic_DNA"/>
</dbReference>
<evidence type="ECO:0008006" key="4">
    <source>
        <dbReference type="Google" id="ProtNLM"/>
    </source>
</evidence>
<dbReference type="InterPro" id="IPR043727">
    <property type="entry name" value="Lmo0937-like"/>
</dbReference>
<proteinExistence type="predicted"/>